<dbReference type="InterPro" id="IPR038725">
    <property type="entry name" value="YdaG_split_barrel_FMN-bd"/>
</dbReference>
<dbReference type="SUPFAM" id="SSF50475">
    <property type="entry name" value="FMN-binding split barrel"/>
    <property type="match status" value="1"/>
</dbReference>
<name>A0A4R0PED3_9HYPH</name>
<dbReference type="Gene3D" id="2.30.110.10">
    <property type="entry name" value="Electron Transport, Fmn-binding Protein, Chain A"/>
    <property type="match status" value="1"/>
</dbReference>
<dbReference type="PANTHER" id="PTHR34818">
    <property type="entry name" value="PROTEIN BLI-3"/>
    <property type="match status" value="1"/>
</dbReference>
<comment type="caution">
    <text evidence="2">The sequence shown here is derived from an EMBL/GenBank/DDBJ whole genome shotgun (WGS) entry which is preliminary data.</text>
</comment>
<dbReference type="OrthoDB" id="1432662at2"/>
<dbReference type="Proteomes" id="UP000291301">
    <property type="component" value="Unassembled WGS sequence"/>
</dbReference>
<dbReference type="RefSeq" id="WP_131564770.1">
    <property type="nucleotide sequence ID" value="NZ_JAINFK010000001.1"/>
</dbReference>
<reference evidence="2 3" key="1">
    <citation type="journal article" date="2015" name="Antonie Van Leeuwenhoek">
        <title>Oricola cellulosilytica gen. nov., sp. nov., a cellulose-degrading bacterium of the family Phyllobacteriaceae isolated from surface seashore water, and emended descriptions of Mesorhizobium loti and Phyllobacterium myrsinacearum.</title>
        <authorList>
            <person name="Hameed A."/>
            <person name="Shahina M."/>
            <person name="Lai W.A."/>
            <person name="Lin S.Y."/>
            <person name="Young L.S."/>
            <person name="Liu Y.C."/>
            <person name="Hsu Y.H."/>
            <person name="Young C.C."/>
        </authorList>
    </citation>
    <scope>NUCLEOTIDE SEQUENCE [LARGE SCALE GENOMIC DNA]</scope>
    <source>
        <strain evidence="2 3">KCTC 52183</strain>
    </source>
</reference>
<dbReference type="InterPro" id="IPR052917">
    <property type="entry name" value="Stress-Dev_Protein"/>
</dbReference>
<dbReference type="PANTHER" id="PTHR34818:SF1">
    <property type="entry name" value="PROTEIN BLI-3"/>
    <property type="match status" value="1"/>
</dbReference>
<sequence>MVDLKEARNDPKKQLWDEIEDVRAVMLGIPSSGQHMQPMAPMAAREENRVWFFTRRDSELVRAAGSGKAQMCVVSDDQDYHACVSGALIENRSPRHIERFWSPVVAAWFEGKDDPEMTLLELVPDHASVWASSDSSLRFGWEIAKANLTNEEPDIGHHAQFAMGA</sequence>
<accession>A0A4R0PED3</accession>
<evidence type="ECO:0000259" key="1">
    <source>
        <dbReference type="Pfam" id="PF16242"/>
    </source>
</evidence>
<evidence type="ECO:0000313" key="2">
    <source>
        <dbReference type="EMBL" id="TCD16157.1"/>
    </source>
</evidence>
<dbReference type="EMBL" id="SJST01000001">
    <property type="protein sequence ID" value="TCD16157.1"/>
    <property type="molecule type" value="Genomic_DNA"/>
</dbReference>
<dbReference type="Pfam" id="PF16242">
    <property type="entry name" value="Pyrid_ox_like"/>
    <property type="match status" value="1"/>
</dbReference>
<keyword evidence="3" id="KW-1185">Reference proteome</keyword>
<organism evidence="2 3">
    <name type="scientific">Oricola cellulosilytica</name>
    <dbReference type="NCBI Taxonomy" id="1429082"/>
    <lineage>
        <taxon>Bacteria</taxon>
        <taxon>Pseudomonadati</taxon>
        <taxon>Pseudomonadota</taxon>
        <taxon>Alphaproteobacteria</taxon>
        <taxon>Hyphomicrobiales</taxon>
        <taxon>Ahrensiaceae</taxon>
        <taxon>Oricola</taxon>
    </lineage>
</organism>
<protein>
    <submittedName>
        <fullName evidence="2">General stress protein</fullName>
    </submittedName>
</protein>
<dbReference type="AlphaFoldDB" id="A0A4R0PED3"/>
<proteinExistence type="predicted"/>
<gene>
    <name evidence="2" type="ORF">E0D97_01590</name>
</gene>
<feature type="domain" description="General stress protein FMN-binding split barrel" evidence="1">
    <location>
        <begin position="10"/>
        <end position="154"/>
    </location>
</feature>
<dbReference type="InterPro" id="IPR012349">
    <property type="entry name" value="Split_barrel_FMN-bd"/>
</dbReference>
<evidence type="ECO:0000313" key="3">
    <source>
        <dbReference type="Proteomes" id="UP000291301"/>
    </source>
</evidence>